<accession>D2VK42</accession>
<reference evidence="1 2" key="1">
    <citation type="journal article" date="2010" name="Cell">
        <title>The genome of Naegleria gruberi illuminates early eukaryotic versatility.</title>
        <authorList>
            <person name="Fritz-Laylin L.K."/>
            <person name="Prochnik S.E."/>
            <person name="Ginger M.L."/>
            <person name="Dacks J.B."/>
            <person name="Carpenter M.L."/>
            <person name="Field M.C."/>
            <person name="Kuo A."/>
            <person name="Paredez A."/>
            <person name="Chapman J."/>
            <person name="Pham J."/>
            <person name="Shu S."/>
            <person name="Neupane R."/>
            <person name="Cipriano M."/>
            <person name="Mancuso J."/>
            <person name="Tu H."/>
            <person name="Salamov A."/>
            <person name="Lindquist E."/>
            <person name="Shapiro H."/>
            <person name="Lucas S."/>
            <person name="Grigoriev I.V."/>
            <person name="Cande W.Z."/>
            <person name="Fulton C."/>
            <person name="Rokhsar D.S."/>
            <person name="Dawson S.C."/>
        </authorList>
    </citation>
    <scope>NUCLEOTIDE SEQUENCE [LARGE SCALE GENOMIC DNA]</scope>
    <source>
        <strain evidence="1 2">NEG-M</strain>
    </source>
</reference>
<dbReference type="GeneID" id="8862873"/>
<proteinExistence type="predicted"/>
<dbReference type="Gene3D" id="3.40.449.10">
    <property type="entry name" value="Phosphoenolpyruvate Carboxykinase, domain 1"/>
    <property type="match status" value="1"/>
</dbReference>
<dbReference type="EMBL" id="GG738877">
    <property type="protein sequence ID" value="EFC42797.1"/>
    <property type="molecule type" value="Genomic_DNA"/>
</dbReference>
<dbReference type="GO" id="GO:0006094">
    <property type="term" value="P:gluconeogenesis"/>
    <property type="evidence" value="ECO:0007669"/>
    <property type="project" value="InterPro"/>
</dbReference>
<dbReference type="InParanoid" id="D2VK42"/>
<dbReference type="OrthoDB" id="68755at2759"/>
<dbReference type="SUPFAM" id="SSF53795">
    <property type="entry name" value="PEP carboxykinase-like"/>
    <property type="match status" value="1"/>
</dbReference>
<dbReference type="SUPFAM" id="SSF68923">
    <property type="entry name" value="PEP carboxykinase N-terminal domain"/>
    <property type="match status" value="1"/>
</dbReference>
<gene>
    <name evidence="1" type="ORF">NAEGRDRAFT_58449</name>
</gene>
<dbReference type="eggNOG" id="ENOG502QTTP">
    <property type="taxonomic scope" value="Eukaryota"/>
</dbReference>
<dbReference type="InterPro" id="IPR008210">
    <property type="entry name" value="PEP_carboxykinase_N"/>
</dbReference>
<organism evidence="2">
    <name type="scientific">Naegleria gruberi</name>
    <name type="common">Amoeba</name>
    <dbReference type="NCBI Taxonomy" id="5762"/>
    <lineage>
        <taxon>Eukaryota</taxon>
        <taxon>Discoba</taxon>
        <taxon>Heterolobosea</taxon>
        <taxon>Tetramitia</taxon>
        <taxon>Eutetramitia</taxon>
        <taxon>Vahlkampfiidae</taxon>
        <taxon>Naegleria</taxon>
    </lineage>
</organism>
<dbReference type="AlphaFoldDB" id="D2VK42"/>
<evidence type="ECO:0000313" key="1">
    <source>
        <dbReference type="EMBL" id="EFC42797.1"/>
    </source>
</evidence>
<keyword evidence="2" id="KW-1185">Reference proteome</keyword>
<dbReference type="Proteomes" id="UP000006671">
    <property type="component" value="Unassembled WGS sequence"/>
</dbReference>
<dbReference type="VEuPathDB" id="AmoebaDB:NAEGRDRAFT_58449"/>
<dbReference type="KEGG" id="ngr:NAEGRDRAFT_58449"/>
<evidence type="ECO:0000313" key="2">
    <source>
        <dbReference type="Proteomes" id="UP000006671"/>
    </source>
</evidence>
<dbReference type="OMA" id="LWKTPDR"/>
<sequence>MKTRNTQKLLLSVVGNNGKCCYSTTNSNLSLNALRQHLSNQQQSMEKAKVSYNEKVVNNAVNLYEDRKGDEAKHNWSLSKGLIFPQYDAYRNADNETLLKKSFGQVDSEKQFLKVKEIASTEYDKYVAHADKTTPLVTYTAKDEKFHKRSQREVGWYLSYAPNSFTQDGCFGSANQNTCLVRVVTDNSVSGLFLKNMILPTRKLDSSVFKYDSLVLHTPGFQFVPTHVVQEFGGPLPKDLGLTKEQFVFENDQTNSSVVSGVFNQNVLLDNLAFFGARTIFTKSGGAAIVLPSDSFINSDKSSTTLIINSNNITRTALTASNITLYGAHYNVLSELGLSRGVGGVLVEVDVNSELAKSLKKGDLVEESADGKTVKISTKVSSTVLPNIAHTPKNIVFVVEDANFIVPVLGKVKNAQQFFQSGLVSVGKDATFNKSFTTFGAQRAYADAKQVAESFAKLNKAANVYIVNGSYDATKIQQALSLISSGEAASLKEDLSNSLFSTLSHKSLENKAWKDQSKYAAAIKQLEENVSKSL</sequence>
<dbReference type="RefSeq" id="XP_002675541.1">
    <property type="nucleotide sequence ID" value="XM_002675495.1"/>
</dbReference>
<dbReference type="GO" id="GO:0017076">
    <property type="term" value="F:purine nucleotide binding"/>
    <property type="evidence" value="ECO:0007669"/>
    <property type="project" value="InterPro"/>
</dbReference>
<name>D2VK42_NAEGR</name>
<dbReference type="GO" id="GO:0004611">
    <property type="term" value="F:phosphoenolpyruvate carboxykinase activity"/>
    <property type="evidence" value="ECO:0007669"/>
    <property type="project" value="InterPro"/>
</dbReference>
<protein>
    <submittedName>
        <fullName evidence="1">Predicted protein</fullName>
    </submittedName>
</protein>